<proteinExistence type="predicted"/>
<dbReference type="RefSeq" id="WP_252252602.1">
    <property type="nucleotide sequence ID" value="NZ_CP098736.1"/>
</dbReference>
<evidence type="ECO:0000313" key="3">
    <source>
        <dbReference type="Proteomes" id="UP001056648"/>
    </source>
</evidence>
<gene>
    <name evidence="2" type="ORF">NDR89_19665</name>
</gene>
<evidence type="ECO:0000313" key="2">
    <source>
        <dbReference type="EMBL" id="USE78857.1"/>
    </source>
</evidence>
<reference evidence="2" key="1">
    <citation type="submission" date="2022-06" db="EMBL/GenBank/DDBJ databases">
        <title>Complete genome sequence and characterization of Cupriavidus gilardii QJ1 isolated from contaminating cells.</title>
        <authorList>
            <person name="Qi J."/>
        </authorList>
    </citation>
    <scope>NUCLEOTIDE SEQUENCE</scope>
    <source>
        <strain evidence="2">QJ1</strain>
    </source>
</reference>
<evidence type="ECO:0000259" key="1">
    <source>
        <dbReference type="Pfam" id="PF04448"/>
    </source>
</evidence>
<feature type="domain" description="DUF551" evidence="1">
    <location>
        <begin position="452"/>
        <end position="517"/>
    </location>
</feature>
<name>A0ABY4VNN0_9BURK</name>
<dbReference type="EMBL" id="CP098736">
    <property type="protein sequence ID" value="USE78857.1"/>
    <property type="molecule type" value="Genomic_DNA"/>
</dbReference>
<protein>
    <submittedName>
        <fullName evidence="2">DUF551 domain-containing protein</fullName>
    </submittedName>
</protein>
<dbReference type="InterPro" id="IPR007539">
    <property type="entry name" value="DUF551"/>
</dbReference>
<keyword evidence="3" id="KW-1185">Reference proteome</keyword>
<dbReference type="Proteomes" id="UP001056648">
    <property type="component" value="Chromosome 2"/>
</dbReference>
<sequence length="526" mass="56444">MDKEAVGMERKAIVTEEMMAAGARSLIDGQQNRPGSSWADEALWCYEAMHALTQQPSATERASGERRYLQIAREILLRGGKVAGLSDEEAAHLLARAALAQQPAAQAAGLTAEQIEEVWNGVEWKDLSPVHEGFEKALRLRFARALLSRAAPSGEPVAYVECRECGRCGHTGINDAHSQDECCSNCDWTGPAPKEDVCPGCAQTGTMRAACPKCGSVYRLLCETTVGAAPQRSAQQADPNAGEVERMLDADEQPAEEARCSDELADAIRGLAEVARYHLPAFTKTNARLLNVAPTVLRAITANLLSVSSTWTWQESDMGQGYSGPDCPYDTCNPAACACKQAEEARGVEADAVTVRITQEERDKLRKAADFVRSSKTDCEDSRLLALAVMALLAAPAAGTGQQPVGYVNAAQLAKMSERFPALIYPTPGESGGMPLYADPPQAATGAQGLTWISVNDRLPPIGTGERVLIYTEGADFAGEQFFDIKADDLYPTPDGEQDARTEVAAAATHWMPLPYPGITPNQKDA</sequence>
<dbReference type="Pfam" id="PF04448">
    <property type="entry name" value="DUF551"/>
    <property type="match status" value="1"/>
</dbReference>
<organism evidence="2 3">
    <name type="scientific">Cupriavidus gilardii</name>
    <dbReference type="NCBI Taxonomy" id="82541"/>
    <lineage>
        <taxon>Bacteria</taxon>
        <taxon>Pseudomonadati</taxon>
        <taxon>Pseudomonadota</taxon>
        <taxon>Betaproteobacteria</taxon>
        <taxon>Burkholderiales</taxon>
        <taxon>Burkholderiaceae</taxon>
        <taxon>Cupriavidus</taxon>
    </lineage>
</organism>
<accession>A0ABY4VNN0</accession>